<keyword evidence="3" id="KW-1185">Reference proteome</keyword>
<feature type="signal peptide" evidence="1">
    <location>
        <begin position="1"/>
        <end position="22"/>
    </location>
</feature>
<dbReference type="RefSeq" id="WP_144332094.1">
    <property type="nucleotide sequence ID" value="NZ_VLPL01000002.1"/>
</dbReference>
<dbReference type="Proteomes" id="UP000316008">
    <property type="component" value="Unassembled WGS sequence"/>
</dbReference>
<protein>
    <submittedName>
        <fullName evidence="2">Uncharacterized protein</fullName>
    </submittedName>
</protein>
<comment type="caution">
    <text evidence="2">The sequence shown here is derived from an EMBL/GenBank/DDBJ whole genome shotgun (WGS) entry which is preliminary data.</text>
</comment>
<organism evidence="2 3">
    <name type="scientific">Fluviicola chungangensis</name>
    <dbReference type="NCBI Taxonomy" id="2597671"/>
    <lineage>
        <taxon>Bacteria</taxon>
        <taxon>Pseudomonadati</taxon>
        <taxon>Bacteroidota</taxon>
        <taxon>Flavobacteriia</taxon>
        <taxon>Flavobacteriales</taxon>
        <taxon>Crocinitomicaceae</taxon>
        <taxon>Fluviicola</taxon>
    </lineage>
</organism>
<evidence type="ECO:0000313" key="3">
    <source>
        <dbReference type="Proteomes" id="UP000316008"/>
    </source>
</evidence>
<dbReference type="EMBL" id="VLPL01000002">
    <property type="protein sequence ID" value="TSJ46557.1"/>
    <property type="molecule type" value="Genomic_DNA"/>
</dbReference>
<name>A0A556N2X8_9FLAO</name>
<reference evidence="2 3" key="1">
    <citation type="submission" date="2019-07" db="EMBL/GenBank/DDBJ databases">
        <authorList>
            <person name="Huq M.A."/>
        </authorList>
    </citation>
    <scope>NUCLEOTIDE SEQUENCE [LARGE SCALE GENOMIC DNA]</scope>
    <source>
        <strain evidence="2 3">MAH-3</strain>
    </source>
</reference>
<evidence type="ECO:0000256" key="1">
    <source>
        <dbReference type="SAM" id="SignalP"/>
    </source>
</evidence>
<accession>A0A556N2X8</accession>
<gene>
    <name evidence="2" type="ORF">FO442_05200</name>
</gene>
<feature type="chain" id="PRO_5022153830" evidence="1">
    <location>
        <begin position="23"/>
        <end position="153"/>
    </location>
</feature>
<keyword evidence="1" id="KW-0732">Signal</keyword>
<proteinExistence type="predicted"/>
<sequence>MKKQFLLSFVFLLVIFQGISQKGTPTWSVTNNGSFGTCNYTVCLQIALRNISTQVISSSEWVCHSVSPGNTAFYSQTWPVSPAPGYEIAVVNATATYNTTTFTNMSMTIWNTDVRFGACSGGPSSNWVTMWERTGTYSFTIHEDLIVGMQAPE</sequence>
<evidence type="ECO:0000313" key="2">
    <source>
        <dbReference type="EMBL" id="TSJ46557.1"/>
    </source>
</evidence>
<dbReference type="AlphaFoldDB" id="A0A556N2X8"/>